<evidence type="ECO:0000256" key="3">
    <source>
        <dbReference type="ARBA" id="ARBA00022723"/>
    </source>
</evidence>
<dbReference type="PANTHER" id="PTHR30176:SF3">
    <property type="entry name" value="FERREDOXIN-TYPE PROTEIN NAPH"/>
    <property type="match status" value="1"/>
</dbReference>
<dbReference type="GO" id="GO:0005886">
    <property type="term" value="C:plasma membrane"/>
    <property type="evidence" value="ECO:0007669"/>
    <property type="project" value="TreeGrafter"/>
</dbReference>
<keyword evidence="10" id="KW-1185">Reference proteome</keyword>
<reference evidence="9 10" key="1">
    <citation type="submission" date="2019-04" db="EMBL/GenBank/DDBJ databases">
        <title>Microbes associate with the intestines of laboratory mice.</title>
        <authorList>
            <person name="Navarre W."/>
            <person name="Wong E."/>
            <person name="Huang K.C."/>
            <person name="Tropini C."/>
            <person name="Ng K."/>
            <person name="Yu B."/>
        </authorList>
    </citation>
    <scope>NUCLEOTIDE SEQUENCE [LARGE SCALE GENOMIC DNA]</scope>
    <source>
        <strain evidence="9 10">NM48_B13</strain>
    </source>
</reference>
<keyword evidence="3" id="KW-0479">Metal-binding</keyword>
<dbReference type="Proteomes" id="UP000309454">
    <property type="component" value="Unassembled WGS sequence"/>
</dbReference>
<dbReference type="EMBL" id="SSTM01000004">
    <property type="protein sequence ID" value="TJW10308.1"/>
    <property type="molecule type" value="Genomic_DNA"/>
</dbReference>
<feature type="transmembrane region" description="Helical" evidence="7">
    <location>
        <begin position="81"/>
        <end position="112"/>
    </location>
</feature>
<accession>A0A4V5KJS4</accession>
<feature type="transmembrane region" description="Helical" evidence="7">
    <location>
        <begin position="187"/>
        <end position="208"/>
    </location>
</feature>
<dbReference type="GO" id="GO:0051539">
    <property type="term" value="F:4 iron, 4 sulfur cluster binding"/>
    <property type="evidence" value="ECO:0007669"/>
    <property type="project" value="UniProtKB-KW"/>
</dbReference>
<evidence type="ECO:0000256" key="5">
    <source>
        <dbReference type="ARBA" id="ARBA00023004"/>
    </source>
</evidence>
<dbReference type="PANTHER" id="PTHR30176">
    <property type="entry name" value="FERREDOXIN-TYPE PROTEIN NAPH"/>
    <property type="match status" value="1"/>
</dbReference>
<dbReference type="OrthoDB" id="9784262at2"/>
<evidence type="ECO:0000313" key="10">
    <source>
        <dbReference type="Proteomes" id="UP000309454"/>
    </source>
</evidence>
<keyword evidence="7" id="KW-1133">Transmembrane helix</keyword>
<dbReference type="Gene3D" id="3.30.70.20">
    <property type="match status" value="1"/>
</dbReference>
<keyword evidence="7" id="KW-0472">Membrane</keyword>
<dbReference type="Pfam" id="PF12801">
    <property type="entry name" value="Fer4_5"/>
    <property type="match status" value="3"/>
</dbReference>
<dbReference type="GO" id="GO:0046872">
    <property type="term" value="F:metal ion binding"/>
    <property type="evidence" value="ECO:0007669"/>
    <property type="project" value="UniProtKB-KW"/>
</dbReference>
<dbReference type="InterPro" id="IPR017900">
    <property type="entry name" value="4Fe4S_Fe_S_CS"/>
</dbReference>
<keyword evidence="4" id="KW-0249">Electron transport</keyword>
<keyword evidence="2" id="KW-0004">4Fe-4S</keyword>
<comment type="caution">
    <text evidence="9">The sequence shown here is derived from an EMBL/GenBank/DDBJ whole genome shotgun (WGS) entry which is preliminary data.</text>
</comment>
<dbReference type="InterPro" id="IPR051684">
    <property type="entry name" value="Electron_Trans/Redox"/>
</dbReference>
<feature type="domain" description="4Fe-4S ferredoxin-type" evidence="8">
    <location>
        <begin position="255"/>
        <end position="286"/>
    </location>
</feature>
<proteinExistence type="predicted"/>
<dbReference type="Pfam" id="PF12837">
    <property type="entry name" value="Fer4_6"/>
    <property type="match status" value="1"/>
</dbReference>
<keyword evidence="5" id="KW-0408">Iron</keyword>
<feature type="domain" description="4Fe-4S ferredoxin-type" evidence="8">
    <location>
        <begin position="232"/>
        <end position="252"/>
    </location>
</feature>
<protein>
    <submittedName>
        <fullName evidence="9">4Fe-4S binding protein</fullName>
    </submittedName>
</protein>
<evidence type="ECO:0000256" key="7">
    <source>
        <dbReference type="SAM" id="Phobius"/>
    </source>
</evidence>
<sequence>MPGMHRNRLMKVRTQRLIQVAAAAVMNGYAVGFAEGKIFTGPSKAVCVPVLNCYSCPGALGACPIGALQAAFGSSGRGVPFYVLGTLLLFGILLGRLACGLLCPFGLIQDLLHRIPSPKLRVPKRIDRPLRWAKYLVLVVLVVGLPLVVAAANGYAPPFFCEFLCPAGTLEAGLPLLALDPRLQAQIGWLFNWKLAVLIAIVVLAVFIHRPFCRYLCPLGGLWGLFNRFSLVQLKWAEDSCVHCEKCAKACPMAADPTKTPASAECIRCTTCISVCPTNSLRLGLGTKGETKETKGQP</sequence>
<evidence type="ECO:0000256" key="4">
    <source>
        <dbReference type="ARBA" id="ARBA00022982"/>
    </source>
</evidence>
<dbReference type="PROSITE" id="PS51379">
    <property type="entry name" value="4FE4S_FER_2"/>
    <property type="match status" value="2"/>
</dbReference>
<evidence type="ECO:0000256" key="1">
    <source>
        <dbReference type="ARBA" id="ARBA00022448"/>
    </source>
</evidence>
<organism evidence="9 10">
    <name type="scientific">Parvibacter caecicola</name>
    <dbReference type="NCBI Taxonomy" id="747645"/>
    <lineage>
        <taxon>Bacteria</taxon>
        <taxon>Bacillati</taxon>
        <taxon>Actinomycetota</taxon>
        <taxon>Coriobacteriia</taxon>
        <taxon>Coriobacteriales</taxon>
        <taxon>Coriobacteriaceae</taxon>
        <taxon>Parvibacter</taxon>
    </lineage>
</organism>
<evidence type="ECO:0000259" key="8">
    <source>
        <dbReference type="PROSITE" id="PS51379"/>
    </source>
</evidence>
<dbReference type="SUPFAM" id="SSF54862">
    <property type="entry name" value="4Fe-4S ferredoxins"/>
    <property type="match status" value="1"/>
</dbReference>
<dbReference type="InterPro" id="IPR017896">
    <property type="entry name" value="4Fe4S_Fe-S-bd"/>
</dbReference>
<feature type="transmembrane region" description="Helical" evidence="7">
    <location>
        <begin position="132"/>
        <end position="152"/>
    </location>
</feature>
<keyword evidence="6" id="KW-0411">Iron-sulfur</keyword>
<keyword evidence="1" id="KW-0813">Transport</keyword>
<name>A0A4V5KJS4_9ACTN</name>
<dbReference type="AlphaFoldDB" id="A0A4V5KJS4"/>
<evidence type="ECO:0000256" key="6">
    <source>
        <dbReference type="ARBA" id="ARBA00023014"/>
    </source>
</evidence>
<gene>
    <name evidence="9" type="ORF">E5982_07105</name>
</gene>
<dbReference type="PROSITE" id="PS00198">
    <property type="entry name" value="4FE4S_FER_1"/>
    <property type="match status" value="1"/>
</dbReference>
<evidence type="ECO:0000313" key="9">
    <source>
        <dbReference type="EMBL" id="TJW10308.1"/>
    </source>
</evidence>
<evidence type="ECO:0000256" key="2">
    <source>
        <dbReference type="ARBA" id="ARBA00022485"/>
    </source>
</evidence>
<keyword evidence="7" id="KW-0812">Transmembrane</keyword>